<organism evidence="1 2">
    <name type="scientific">Seiridium unicorne</name>
    <dbReference type="NCBI Taxonomy" id="138068"/>
    <lineage>
        <taxon>Eukaryota</taxon>
        <taxon>Fungi</taxon>
        <taxon>Dikarya</taxon>
        <taxon>Ascomycota</taxon>
        <taxon>Pezizomycotina</taxon>
        <taxon>Sordariomycetes</taxon>
        <taxon>Xylariomycetidae</taxon>
        <taxon>Amphisphaeriales</taxon>
        <taxon>Sporocadaceae</taxon>
        <taxon>Seiridium</taxon>
    </lineage>
</organism>
<proteinExistence type="predicted"/>
<keyword evidence="2" id="KW-1185">Reference proteome</keyword>
<dbReference type="SUPFAM" id="SSF54427">
    <property type="entry name" value="NTF2-like"/>
    <property type="match status" value="1"/>
</dbReference>
<dbReference type="Gene3D" id="3.10.450.50">
    <property type="match status" value="1"/>
</dbReference>
<accession>A0ABR2UWF1</accession>
<gene>
    <name evidence="1" type="ORF">SUNI508_07523</name>
</gene>
<comment type="caution">
    <text evidence="1">The sequence shown here is derived from an EMBL/GenBank/DDBJ whole genome shotgun (WGS) entry which is preliminary data.</text>
</comment>
<dbReference type="EMBL" id="JARVKF010000331">
    <property type="protein sequence ID" value="KAK9419002.1"/>
    <property type="molecule type" value="Genomic_DNA"/>
</dbReference>
<reference evidence="1 2" key="1">
    <citation type="journal article" date="2024" name="J. Plant Pathol.">
        <title>Sequence and assembly of the genome of Seiridium unicorne, isolate CBS 538.82, causal agent of cypress canker disease.</title>
        <authorList>
            <person name="Scali E."/>
            <person name="Rocca G.D."/>
            <person name="Danti R."/>
            <person name="Garbelotto M."/>
            <person name="Barberini S."/>
            <person name="Baroncelli R."/>
            <person name="Emiliani G."/>
        </authorList>
    </citation>
    <scope>NUCLEOTIDE SEQUENCE [LARGE SCALE GENOMIC DNA]</scope>
    <source>
        <strain evidence="1 2">BM-138-508</strain>
    </source>
</reference>
<sequence>MSDQSRYNVLRETAHAFIEAYGFTSATGSPDMDRLTSLMDPNFKQSWGHNYMIRERPGLQQILDRDGFHKHLSTMVPFLESCEAVIHEVIIDEPASRVVVRNSFFMCPKGQNEGDKEAPENDMIWILIMDETGGRITSAQEFLDATATARIGELIAKAKLRD</sequence>
<protein>
    <submittedName>
        <fullName evidence="1">SnoaL-like domain-containing protein</fullName>
    </submittedName>
</protein>
<dbReference type="InterPro" id="IPR032710">
    <property type="entry name" value="NTF2-like_dom_sf"/>
</dbReference>
<evidence type="ECO:0000313" key="2">
    <source>
        <dbReference type="Proteomes" id="UP001408356"/>
    </source>
</evidence>
<evidence type="ECO:0000313" key="1">
    <source>
        <dbReference type="EMBL" id="KAK9419002.1"/>
    </source>
</evidence>
<name>A0ABR2UWF1_9PEZI</name>
<dbReference type="Proteomes" id="UP001408356">
    <property type="component" value="Unassembled WGS sequence"/>
</dbReference>